<protein>
    <recommendedName>
        <fullName evidence="3 6">D-aminoacyl-tRNA deacylase</fullName>
        <ecNumber evidence="2 6">3.1.1.96</ecNumber>
    </recommendedName>
</protein>
<feature type="compositionally biased region" description="Basic and acidic residues" evidence="7">
    <location>
        <begin position="168"/>
        <end position="182"/>
    </location>
</feature>
<accession>A0A9P6VXK0</accession>
<keyword evidence="6" id="KW-0378">Hydrolase</keyword>
<comment type="subcellular location">
    <subcellularLocation>
        <location evidence="6">Cytoplasm</location>
    </subcellularLocation>
</comment>
<dbReference type="GO" id="GO:0051500">
    <property type="term" value="F:D-tyrosyl-tRNA(Tyr) deacylase activity"/>
    <property type="evidence" value="ECO:0007669"/>
    <property type="project" value="TreeGrafter"/>
</dbReference>
<keyword evidence="6" id="KW-0963">Cytoplasm</keyword>
<comment type="catalytic activity">
    <reaction evidence="5">
        <text>a D-aminoacyl-tRNA + H2O = a tRNA + a D-alpha-amino acid + H(+)</text>
        <dbReference type="Rhea" id="RHEA:13953"/>
        <dbReference type="Rhea" id="RHEA-COMP:10123"/>
        <dbReference type="Rhea" id="RHEA-COMP:10124"/>
        <dbReference type="ChEBI" id="CHEBI:15377"/>
        <dbReference type="ChEBI" id="CHEBI:15378"/>
        <dbReference type="ChEBI" id="CHEBI:59871"/>
        <dbReference type="ChEBI" id="CHEBI:78442"/>
        <dbReference type="ChEBI" id="CHEBI:79333"/>
        <dbReference type="EC" id="3.1.1.96"/>
    </reaction>
</comment>
<evidence type="ECO:0000256" key="3">
    <source>
        <dbReference type="ARBA" id="ARBA00020007"/>
    </source>
</evidence>
<evidence type="ECO:0000256" key="2">
    <source>
        <dbReference type="ARBA" id="ARBA00013056"/>
    </source>
</evidence>
<sequence length="241" mass="26117">MRAVIQRVTQASVTVDGQVVSSIGRGILCLIGISTTDTAYESTWLASKLLGLKVFPEDKDGEVWGWKNSVVDAGYEVLCVSQFTLYANLRKGSKPDFHGAKGGDDARQMYHDFLEDLRTKYQADKIFDGKFGAMMDVQLTNDGPVTLILDSATDAPAPPKAKTPLTAEQKERAKAKVAARQDRAKHRANGSKDPADAAASKDAAVNSGVTALSEDRLISEAEEKSRELAESFKIAMTESYP</sequence>
<dbReference type="OrthoDB" id="275783at2759"/>
<evidence type="ECO:0000256" key="6">
    <source>
        <dbReference type="RuleBase" id="RU003470"/>
    </source>
</evidence>
<evidence type="ECO:0000256" key="1">
    <source>
        <dbReference type="ARBA" id="ARBA00009673"/>
    </source>
</evidence>
<evidence type="ECO:0000313" key="8">
    <source>
        <dbReference type="EMBL" id="KAG0657884.1"/>
    </source>
</evidence>
<evidence type="ECO:0000256" key="4">
    <source>
        <dbReference type="ARBA" id="ARBA00047676"/>
    </source>
</evidence>
<reference evidence="8 9" key="1">
    <citation type="submission" date="2020-11" db="EMBL/GenBank/DDBJ databases">
        <title>Kefir isolates.</title>
        <authorList>
            <person name="Marcisauskas S."/>
            <person name="Kim Y."/>
            <person name="Blasche S."/>
        </authorList>
    </citation>
    <scope>NUCLEOTIDE SEQUENCE [LARGE SCALE GENOMIC DNA]</scope>
    <source>
        <strain evidence="8 9">KR</strain>
    </source>
</reference>
<dbReference type="SUPFAM" id="SSF69500">
    <property type="entry name" value="DTD-like"/>
    <property type="match status" value="1"/>
</dbReference>
<feature type="region of interest" description="Disordered" evidence="7">
    <location>
        <begin position="152"/>
        <end position="241"/>
    </location>
</feature>
<dbReference type="EMBL" id="PUHQ01000074">
    <property type="protein sequence ID" value="KAG0657884.1"/>
    <property type="molecule type" value="Genomic_DNA"/>
</dbReference>
<dbReference type="InterPro" id="IPR003732">
    <property type="entry name" value="Daa-tRNA_deacyls_DTD"/>
</dbReference>
<evidence type="ECO:0000256" key="7">
    <source>
        <dbReference type="SAM" id="MobiDB-lite"/>
    </source>
</evidence>
<dbReference type="AlphaFoldDB" id="A0A9P6VXK0"/>
<keyword evidence="9" id="KW-1185">Reference proteome</keyword>
<name>A0A9P6VXK0_RHOMI</name>
<keyword evidence="6" id="KW-0820">tRNA-binding</keyword>
<keyword evidence="6" id="KW-0694">RNA-binding</keyword>
<dbReference type="Pfam" id="PF02580">
    <property type="entry name" value="Tyr_Deacylase"/>
    <property type="match status" value="1"/>
</dbReference>
<dbReference type="HAMAP" id="MF_00518">
    <property type="entry name" value="Deacylase_Dtd"/>
    <property type="match status" value="1"/>
</dbReference>
<dbReference type="EC" id="3.1.1.96" evidence="2 6"/>
<dbReference type="GO" id="GO:0000049">
    <property type="term" value="F:tRNA binding"/>
    <property type="evidence" value="ECO:0007669"/>
    <property type="project" value="UniProtKB-KW"/>
</dbReference>
<comment type="caution">
    <text evidence="8">The sequence shown here is derived from an EMBL/GenBank/DDBJ whole genome shotgun (WGS) entry which is preliminary data.</text>
</comment>
<evidence type="ECO:0000256" key="5">
    <source>
        <dbReference type="ARBA" id="ARBA00048018"/>
    </source>
</evidence>
<comment type="similarity">
    <text evidence="1 6">Belongs to the DTD family.</text>
</comment>
<dbReference type="NCBIfam" id="TIGR00256">
    <property type="entry name" value="D-aminoacyl-tRNA deacylase"/>
    <property type="match status" value="1"/>
</dbReference>
<gene>
    <name evidence="8" type="primary">DTD1</name>
    <name evidence="8" type="ORF">C6P46_006166</name>
</gene>
<dbReference type="InterPro" id="IPR023509">
    <property type="entry name" value="DTD-like_sf"/>
</dbReference>
<dbReference type="PANTHER" id="PTHR10472:SF5">
    <property type="entry name" value="D-AMINOACYL-TRNA DEACYLASE 1"/>
    <property type="match status" value="1"/>
</dbReference>
<dbReference type="Gene3D" id="3.50.80.10">
    <property type="entry name" value="D-tyrosyl-tRNA(Tyr) deacylase"/>
    <property type="match status" value="1"/>
</dbReference>
<organism evidence="8 9">
    <name type="scientific">Rhodotorula mucilaginosa</name>
    <name type="common">Yeast</name>
    <name type="synonym">Rhodotorula rubra</name>
    <dbReference type="NCBI Taxonomy" id="5537"/>
    <lineage>
        <taxon>Eukaryota</taxon>
        <taxon>Fungi</taxon>
        <taxon>Dikarya</taxon>
        <taxon>Basidiomycota</taxon>
        <taxon>Pucciniomycotina</taxon>
        <taxon>Microbotryomycetes</taxon>
        <taxon>Sporidiobolales</taxon>
        <taxon>Sporidiobolaceae</taxon>
        <taxon>Rhodotorula</taxon>
    </lineage>
</organism>
<dbReference type="FunFam" id="3.50.80.10:FF:000001">
    <property type="entry name" value="D-aminoacyl-tRNA deacylase"/>
    <property type="match status" value="1"/>
</dbReference>
<comment type="catalytic activity">
    <reaction evidence="4">
        <text>glycyl-tRNA(Ala) + H2O = tRNA(Ala) + glycine + H(+)</text>
        <dbReference type="Rhea" id="RHEA:53744"/>
        <dbReference type="Rhea" id="RHEA-COMP:9657"/>
        <dbReference type="Rhea" id="RHEA-COMP:13640"/>
        <dbReference type="ChEBI" id="CHEBI:15377"/>
        <dbReference type="ChEBI" id="CHEBI:15378"/>
        <dbReference type="ChEBI" id="CHEBI:57305"/>
        <dbReference type="ChEBI" id="CHEBI:78442"/>
        <dbReference type="ChEBI" id="CHEBI:78522"/>
        <dbReference type="EC" id="3.1.1.96"/>
    </reaction>
</comment>
<feature type="compositionally biased region" description="Basic and acidic residues" evidence="7">
    <location>
        <begin position="213"/>
        <end position="230"/>
    </location>
</feature>
<evidence type="ECO:0000313" key="9">
    <source>
        <dbReference type="Proteomes" id="UP000777482"/>
    </source>
</evidence>
<proteinExistence type="inferred from homology"/>
<dbReference type="CDD" id="cd00563">
    <property type="entry name" value="Dtyr_deacylase"/>
    <property type="match status" value="1"/>
</dbReference>
<dbReference type="PANTHER" id="PTHR10472">
    <property type="entry name" value="D-TYROSYL-TRNA TYR DEACYLASE"/>
    <property type="match status" value="1"/>
</dbReference>
<dbReference type="GO" id="GO:0005737">
    <property type="term" value="C:cytoplasm"/>
    <property type="evidence" value="ECO:0007669"/>
    <property type="project" value="UniProtKB-SubCell"/>
</dbReference>
<dbReference type="Proteomes" id="UP000777482">
    <property type="component" value="Unassembled WGS sequence"/>
</dbReference>